<protein>
    <submittedName>
        <fullName evidence="1">Uncharacterized protein</fullName>
    </submittedName>
</protein>
<keyword evidence="2" id="KW-1185">Reference proteome</keyword>
<evidence type="ECO:0000313" key="2">
    <source>
        <dbReference type="Proteomes" id="UP001596084"/>
    </source>
</evidence>
<sequence>MREGFYSYGIGAGRGGDINRATLEAFLKFGFEQGVCHRKLDVEELFPKQVLDSYKV</sequence>
<dbReference type="EMBL" id="JBHSMX010000065">
    <property type="protein sequence ID" value="MFC5523546.1"/>
    <property type="molecule type" value="Genomic_DNA"/>
</dbReference>
<proteinExistence type="predicted"/>
<evidence type="ECO:0000313" key="1">
    <source>
        <dbReference type="EMBL" id="MFC5523546.1"/>
    </source>
</evidence>
<organism evidence="1 2">
    <name type="scientific">Polaromonas jejuensis</name>
    <dbReference type="NCBI Taxonomy" id="457502"/>
    <lineage>
        <taxon>Bacteria</taxon>
        <taxon>Pseudomonadati</taxon>
        <taxon>Pseudomonadota</taxon>
        <taxon>Betaproteobacteria</taxon>
        <taxon>Burkholderiales</taxon>
        <taxon>Comamonadaceae</taxon>
        <taxon>Polaromonas</taxon>
    </lineage>
</organism>
<name>A0ABW0QF95_9BURK</name>
<dbReference type="RefSeq" id="WP_157090265.1">
    <property type="nucleotide sequence ID" value="NZ_JBHSMX010000065.1"/>
</dbReference>
<reference evidence="2" key="1">
    <citation type="journal article" date="2019" name="Int. J. Syst. Evol. Microbiol.">
        <title>The Global Catalogue of Microorganisms (GCM) 10K type strain sequencing project: providing services to taxonomists for standard genome sequencing and annotation.</title>
        <authorList>
            <consortium name="The Broad Institute Genomics Platform"/>
            <consortium name="The Broad Institute Genome Sequencing Center for Infectious Disease"/>
            <person name="Wu L."/>
            <person name="Ma J."/>
        </authorList>
    </citation>
    <scope>NUCLEOTIDE SEQUENCE [LARGE SCALE GENOMIC DNA]</scope>
    <source>
        <strain evidence="2">CGMCC 4.7277</strain>
    </source>
</reference>
<accession>A0ABW0QF95</accession>
<comment type="caution">
    <text evidence="1">The sequence shown here is derived from an EMBL/GenBank/DDBJ whole genome shotgun (WGS) entry which is preliminary data.</text>
</comment>
<gene>
    <name evidence="1" type="ORF">ACFPP7_21900</name>
</gene>
<dbReference type="Proteomes" id="UP001596084">
    <property type="component" value="Unassembled WGS sequence"/>
</dbReference>